<keyword evidence="2" id="KW-1185">Reference proteome</keyword>
<name>A0A380MUK4_9GAMM</name>
<organism evidence="1 2">
    <name type="scientific">Suttonella ornithocola</name>
    <dbReference type="NCBI Taxonomy" id="279832"/>
    <lineage>
        <taxon>Bacteria</taxon>
        <taxon>Pseudomonadati</taxon>
        <taxon>Pseudomonadota</taxon>
        <taxon>Gammaproteobacteria</taxon>
        <taxon>Cardiobacteriales</taxon>
        <taxon>Cardiobacteriaceae</taxon>
        <taxon>Suttonella</taxon>
    </lineage>
</organism>
<proteinExistence type="predicted"/>
<accession>A0A380MUK4</accession>
<dbReference type="RefSeq" id="WP_072575821.1">
    <property type="nucleotide sequence ID" value="NZ_LWHB01000028.1"/>
</dbReference>
<evidence type="ECO:0000313" key="2">
    <source>
        <dbReference type="Proteomes" id="UP000254601"/>
    </source>
</evidence>
<dbReference type="Proteomes" id="UP000254601">
    <property type="component" value="Unassembled WGS sequence"/>
</dbReference>
<reference evidence="1 2" key="1">
    <citation type="submission" date="2018-06" db="EMBL/GenBank/DDBJ databases">
        <authorList>
            <consortium name="Pathogen Informatics"/>
            <person name="Doyle S."/>
        </authorList>
    </citation>
    <scope>NUCLEOTIDE SEQUENCE [LARGE SCALE GENOMIC DNA]</scope>
    <source>
        <strain evidence="1 2">NCTC13337</strain>
    </source>
</reference>
<dbReference type="AlphaFoldDB" id="A0A380MUK4"/>
<gene>
    <name evidence="1" type="ORF">NCTC13337_01785</name>
</gene>
<evidence type="ECO:0000313" key="1">
    <source>
        <dbReference type="EMBL" id="SUO96280.1"/>
    </source>
</evidence>
<protein>
    <submittedName>
        <fullName evidence="1">Uncharacterized protein</fullName>
    </submittedName>
</protein>
<dbReference type="OrthoDB" id="450143at2"/>
<sequence length="151" mass="17599">MRNKKLLYRKVNTRTFNVRHDFGGEFKNERHAKREHLTTSKGKMYCKKQRGLDYTPLYHFLLSKVGQKWDIIFSEAKSRLDRVEPIFHIVALNSLDKHDVVRVGESSYFSGLFVDEQGILQLCNPNLTAKDLSLFCNCCTHTLNGKIFESK</sequence>
<dbReference type="EMBL" id="UHIC01000001">
    <property type="protein sequence ID" value="SUO96280.1"/>
    <property type="molecule type" value="Genomic_DNA"/>
</dbReference>